<name>A0AAJ1TWB4_9ACTN</name>
<dbReference type="Gene3D" id="1.10.510.40">
    <property type="match status" value="1"/>
</dbReference>
<protein>
    <submittedName>
        <fullName evidence="6">Siderophore synthetase component</fullName>
    </submittedName>
</protein>
<dbReference type="RefSeq" id="WP_307198902.1">
    <property type="nucleotide sequence ID" value="NZ_JAUTAN010000001.1"/>
</dbReference>
<dbReference type="Pfam" id="PF06276">
    <property type="entry name" value="FhuF"/>
    <property type="match status" value="1"/>
</dbReference>
<dbReference type="PANTHER" id="PTHR34384:SF6">
    <property type="entry name" value="STAPHYLOFERRIN B SYNTHASE"/>
    <property type="match status" value="1"/>
</dbReference>
<gene>
    <name evidence="6" type="ORF">QE405_000770</name>
</gene>
<dbReference type="GO" id="GO:0019290">
    <property type="term" value="P:siderophore biosynthetic process"/>
    <property type="evidence" value="ECO:0007669"/>
    <property type="project" value="InterPro"/>
</dbReference>
<dbReference type="GO" id="GO:0016881">
    <property type="term" value="F:acid-amino acid ligase activity"/>
    <property type="evidence" value="ECO:0007669"/>
    <property type="project" value="UniProtKB-ARBA"/>
</dbReference>
<dbReference type="EMBL" id="JAUTAN010000001">
    <property type="protein sequence ID" value="MDQ1103486.1"/>
    <property type="molecule type" value="Genomic_DNA"/>
</dbReference>
<evidence type="ECO:0000259" key="5">
    <source>
        <dbReference type="Pfam" id="PF06276"/>
    </source>
</evidence>
<dbReference type="Proteomes" id="UP001239215">
    <property type="component" value="Unassembled WGS sequence"/>
</dbReference>
<evidence type="ECO:0000256" key="3">
    <source>
        <dbReference type="SAM" id="MobiDB-lite"/>
    </source>
</evidence>
<dbReference type="Pfam" id="PF04183">
    <property type="entry name" value="IucA_IucC"/>
    <property type="match status" value="1"/>
</dbReference>
<proteinExistence type="inferred from homology"/>
<accession>A0AAJ1TWB4</accession>
<comment type="similarity">
    <text evidence="2">Belongs to the IucA/IucC family.</text>
</comment>
<dbReference type="InterPro" id="IPR037455">
    <property type="entry name" value="LucA/IucC-like"/>
</dbReference>
<dbReference type="AlphaFoldDB" id="A0AAJ1TWB4"/>
<comment type="pathway">
    <text evidence="1">Siderophore biosynthesis.</text>
</comment>
<evidence type="ECO:0000256" key="1">
    <source>
        <dbReference type="ARBA" id="ARBA00004924"/>
    </source>
</evidence>
<dbReference type="InterPro" id="IPR022770">
    <property type="entry name" value="IucA/IucC-like_C"/>
</dbReference>
<feature type="region of interest" description="Disordered" evidence="3">
    <location>
        <begin position="1"/>
        <end position="27"/>
    </location>
</feature>
<feature type="compositionally biased region" description="Basic and acidic residues" evidence="3">
    <location>
        <begin position="16"/>
        <end position="27"/>
    </location>
</feature>
<evidence type="ECO:0000313" key="6">
    <source>
        <dbReference type="EMBL" id="MDQ1103486.1"/>
    </source>
</evidence>
<feature type="domain" description="Aerobactin siderophore biosynthesis IucA/IucC N-terminal" evidence="4">
    <location>
        <begin position="149"/>
        <end position="398"/>
    </location>
</feature>
<evidence type="ECO:0000259" key="4">
    <source>
        <dbReference type="Pfam" id="PF04183"/>
    </source>
</evidence>
<evidence type="ECO:0000313" key="7">
    <source>
        <dbReference type="Proteomes" id="UP001239215"/>
    </source>
</evidence>
<feature type="domain" description="Aerobactin siderophore biosynthesis IucA/IucC-like C-terminal" evidence="5">
    <location>
        <begin position="420"/>
        <end position="577"/>
    </location>
</feature>
<feature type="compositionally biased region" description="Low complexity" evidence="3">
    <location>
        <begin position="1"/>
        <end position="15"/>
    </location>
</feature>
<comment type="caution">
    <text evidence="6">The sequence shown here is derived from an EMBL/GenBank/DDBJ whole genome shotgun (WGS) entry which is preliminary data.</text>
</comment>
<organism evidence="6 7">
    <name type="scientific">Nocardioides zeae</name>
    <dbReference type="NCBI Taxonomy" id="1457234"/>
    <lineage>
        <taxon>Bacteria</taxon>
        <taxon>Bacillati</taxon>
        <taxon>Actinomycetota</taxon>
        <taxon>Actinomycetes</taxon>
        <taxon>Propionibacteriales</taxon>
        <taxon>Nocardioidaceae</taxon>
        <taxon>Nocardioides</taxon>
    </lineage>
</organism>
<dbReference type="Gene3D" id="6.10.250.3370">
    <property type="match status" value="1"/>
</dbReference>
<dbReference type="InterPro" id="IPR007310">
    <property type="entry name" value="Aerobactin_biosyn_IucA/IucC_N"/>
</dbReference>
<evidence type="ECO:0000256" key="2">
    <source>
        <dbReference type="ARBA" id="ARBA00007832"/>
    </source>
</evidence>
<reference evidence="6" key="1">
    <citation type="submission" date="2023-07" db="EMBL/GenBank/DDBJ databases">
        <title>Functional and genomic diversity of the sorghum phyllosphere microbiome.</title>
        <authorList>
            <person name="Shade A."/>
        </authorList>
    </citation>
    <scope>NUCLEOTIDE SEQUENCE</scope>
    <source>
        <strain evidence="6">SORGH_AS_1067</strain>
    </source>
</reference>
<dbReference type="Gene3D" id="3.30.310.280">
    <property type="match status" value="1"/>
</dbReference>
<dbReference type="PANTHER" id="PTHR34384">
    <property type="entry name" value="L-2,3-DIAMINOPROPANOATE--CITRATE LIGASE"/>
    <property type="match status" value="1"/>
</dbReference>
<sequence>MTSTTSRPTSSPTHHLSPERMARAQRDQAAKMLGELSHECLLRPEPLPATDGPPRWRVSGDDPAVAWEFTARRLPLDHWSVAPGSVRRTVDGDDRPVDAQQLVLDLRTTLGISATVLPTYLEEIASTLAGRAWKLRPEAPTAAELADADFQTIEAAMTEGHPCFVANNGRIGFGVDDYLDYAPEVGPRVRLEWVAVRAEHAVYAAEPGLIDQRTLLAEQLDPDELDAFEKVLRERGLDPDGYLLVPVHPWQWRNKLAITFAPQVATQDLVHLGTGRHAMQPQQSLRTFFDVDEPGRHYVKTALSVLNMGFMRGLSAAYMEVTPAINTWVDELVTGDPTLQDVGFSVLREVAAVGYRHPIHDQHATSPYQKMLAALWRESPVHRVGEDEGLATMAALLHVDADGRSLAAELVARSGLPADEWVRRYLRAYLTPVLHCFYAHELVFMPHGENVILVLRDHVPVRAIMKDIGEEVGLFDTARELPEPVRRIQGEFPVERQVLAIASDVLDCYLRFLAARLDEAGTLPAEEFWAVVAGSVADYQAAHPDLAERFALHDLFAPTFERMCMNRLQLRDNQQMVDLTDPDSAVMLADVLPNPLSAHRPRTR</sequence>